<feature type="region of interest" description="Disordered" evidence="7">
    <location>
        <begin position="305"/>
        <end position="324"/>
    </location>
</feature>
<reference evidence="9 10" key="1">
    <citation type="submission" date="2024-05" db="EMBL/GenBank/DDBJ databases">
        <title>A high-quality chromosomal-level genome assembly of Topmouth culter (Culter alburnus).</title>
        <authorList>
            <person name="Zhao H."/>
        </authorList>
    </citation>
    <scope>NUCLEOTIDE SEQUENCE [LARGE SCALE GENOMIC DNA]</scope>
    <source>
        <strain evidence="9">CATC2023</strain>
        <tissue evidence="9">Muscle</tissue>
    </source>
</reference>
<evidence type="ECO:0000256" key="2">
    <source>
        <dbReference type="ARBA" id="ARBA00022723"/>
    </source>
</evidence>
<evidence type="ECO:0000256" key="6">
    <source>
        <dbReference type="PROSITE-ProRule" id="PRU00070"/>
    </source>
</evidence>
<evidence type="ECO:0000259" key="8">
    <source>
        <dbReference type="PROSITE" id="PS50809"/>
    </source>
</evidence>
<dbReference type="GO" id="GO:0007548">
    <property type="term" value="P:sex differentiation"/>
    <property type="evidence" value="ECO:0007669"/>
    <property type="project" value="TreeGrafter"/>
</dbReference>
<feature type="compositionally biased region" description="Low complexity" evidence="7">
    <location>
        <begin position="102"/>
        <end position="115"/>
    </location>
</feature>
<gene>
    <name evidence="9" type="ORF">ABG768_013133</name>
</gene>
<keyword evidence="4 6" id="KW-0238">DNA-binding</keyword>
<dbReference type="SUPFAM" id="SSF82927">
    <property type="entry name" value="Cysteine-rich DNA binding domain, (DM domain)"/>
    <property type="match status" value="1"/>
</dbReference>
<dbReference type="InterPro" id="IPR001275">
    <property type="entry name" value="DM_DNA-bd"/>
</dbReference>
<evidence type="ECO:0000256" key="5">
    <source>
        <dbReference type="ARBA" id="ARBA00023242"/>
    </source>
</evidence>
<name>A0AAW2B183_CULAL</name>
<dbReference type="GO" id="GO:0005634">
    <property type="term" value="C:nucleus"/>
    <property type="evidence" value="ECO:0007669"/>
    <property type="project" value="UniProtKB-SubCell"/>
</dbReference>
<dbReference type="InterPro" id="IPR036407">
    <property type="entry name" value="DM_DNA-bd_sf"/>
</dbReference>
<dbReference type="PROSITE" id="PS50809">
    <property type="entry name" value="DM_2"/>
    <property type="match status" value="1"/>
</dbReference>
<evidence type="ECO:0000313" key="10">
    <source>
        <dbReference type="Proteomes" id="UP001479290"/>
    </source>
</evidence>
<evidence type="ECO:0000256" key="4">
    <source>
        <dbReference type="ARBA" id="ARBA00023125"/>
    </source>
</evidence>
<accession>A0AAW2B183</accession>
<organism evidence="9 10">
    <name type="scientific">Culter alburnus</name>
    <name type="common">Topmouth culter</name>
    <dbReference type="NCBI Taxonomy" id="194366"/>
    <lineage>
        <taxon>Eukaryota</taxon>
        <taxon>Metazoa</taxon>
        <taxon>Chordata</taxon>
        <taxon>Craniata</taxon>
        <taxon>Vertebrata</taxon>
        <taxon>Euteleostomi</taxon>
        <taxon>Actinopterygii</taxon>
        <taxon>Neopterygii</taxon>
        <taxon>Teleostei</taxon>
        <taxon>Ostariophysi</taxon>
        <taxon>Cypriniformes</taxon>
        <taxon>Xenocyprididae</taxon>
        <taxon>Xenocypridinae</taxon>
        <taxon>Culter</taxon>
    </lineage>
</organism>
<evidence type="ECO:0000256" key="1">
    <source>
        <dbReference type="ARBA" id="ARBA00006834"/>
    </source>
</evidence>
<keyword evidence="10" id="KW-1185">Reference proteome</keyword>
<keyword evidence="3 6" id="KW-0862">Zinc</keyword>
<dbReference type="Pfam" id="PF00751">
    <property type="entry name" value="DM"/>
    <property type="match status" value="1"/>
</dbReference>
<protein>
    <recommendedName>
        <fullName evidence="8">DM domain-containing protein</fullName>
    </recommendedName>
</protein>
<evidence type="ECO:0000313" key="9">
    <source>
        <dbReference type="EMBL" id="KAK9979719.1"/>
    </source>
</evidence>
<feature type="region of interest" description="Disordered" evidence="7">
    <location>
        <begin position="76"/>
        <end position="140"/>
    </location>
</feature>
<dbReference type="AlphaFoldDB" id="A0AAW2B183"/>
<dbReference type="FunFam" id="4.10.1040.10:FF:000001">
    <property type="entry name" value="doublesex- and mab-3-related transcription factor 1"/>
    <property type="match status" value="1"/>
</dbReference>
<comment type="subcellular location">
    <subcellularLocation>
        <location evidence="6">Nucleus</location>
    </subcellularLocation>
</comment>
<comment type="caution">
    <text evidence="9">The sequence shown here is derived from an EMBL/GenBank/DDBJ whole genome shotgun (WGS) entry which is preliminary data.</text>
</comment>
<keyword evidence="2 6" id="KW-0479">Metal-binding</keyword>
<proteinExistence type="inferred from homology"/>
<dbReference type="Proteomes" id="UP001479290">
    <property type="component" value="Unassembled WGS sequence"/>
</dbReference>
<keyword evidence="5 6" id="KW-0539">Nucleus</keyword>
<dbReference type="Gene3D" id="4.10.1040.10">
    <property type="entry name" value="DM DNA-binding domain"/>
    <property type="match status" value="1"/>
</dbReference>
<evidence type="ECO:0000256" key="7">
    <source>
        <dbReference type="SAM" id="MobiDB-lite"/>
    </source>
</evidence>
<sequence>MLVFMSLAMANNPAAAPNDRIPAEKSARSPKCARCRNHGFVVQLKGHSGKCQFRQCLCWKCSLINERTKILASQRRIKSVQGNESPGADRTEQTALSDRKTVSTGNNSSTNGANGKTAVSARKESAIKAPVSRDGTGDKTYIDLRAPAGTRGSVSSGAVCDLKTPAGPSAPGGVYGDSPPFPGEYIITEAIPGQMYPAEMFAIPLPLHPHYPDRYMFPAVLVSLRPPAPGAFREHVGFVPLPPGALSHPPESREWQIHVPQCSPYPPYPGLRDERFHHSQCNMNGEQERSEVPPQAASVPEIQVCGDQETDVVPVESLSSRNTP</sequence>
<feature type="domain" description="DM" evidence="8">
    <location>
        <begin position="32"/>
        <end position="79"/>
    </location>
</feature>
<comment type="similarity">
    <text evidence="1">Belongs to the DMRT family.</text>
</comment>
<dbReference type="EMBL" id="JAWDJR010000002">
    <property type="protein sequence ID" value="KAK9979719.1"/>
    <property type="molecule type" value="Genomic_DNA"/>
</dbReference>
<dbReference type="PANTHER" id="PTHR12322">
    <property type="entry name" value="DOUBLESEX AND MAB-3 RELATED TRANSCRIPTION FACTOR DMRT"/>
    <property type="match status" value="1"/>
</dbReference>
<dbReference type="GO" id="GO:0046872">
    <property type="term" value="F:metal ion binding"/>
    <property type="evidence" value="ECO:0007669"/>
    <property type="project" value="UniProtKB-KW"/>
</dbReference>
<dbReference type="PROSITE" id="PS40000">
    <property type="entry name" value="DM_1"/>
    <property type="match status" value="1"/>
</dbReference>
<evidence type="ECO:0000256" key="3">
    <source>
        <dbReference type="ARBA" id="ARBA00022833"/>
    </source>
</evidence>
<dbReference type="SMART" id="SM00301">
    <property type="entry name" value="DM"/>
    <property type="match status" value="1"/>
</dbReference>
<dbReference type="GO" id="GO:0000981">
    <property type="term" value="F:DNA-binding transcription factor activity, RNA polymerase II-specific"/>
    <property type="evidence" value="ECO:0007669"/>
    <property type="project" value="TreeGrafter"/>
</dbReference>
<feature type="DNA-binding region" description="DM" evidence="6">
    <location>
        <begin position="32"/>
        <end position="79"/>
    </location>
</feature>
<feature type="compositionally biased region" description="Basic and acidic residues" evidence="7">
    <location>
        <begin position="87"/>
        <end position="101"/>
    </location>
</feature>
<dbReference type="InterPro" id="IPR026607">
    <property type="entry name" value="DMRT"/>
</dbReference>
<dbReference type="GO" id="GO:0000978">
    <property type="term" value="F:RNA polymerase II cis-regulatory region sequence-specific DNA binding"/>
    <property type="evidence" value="ECO:0007669"/>
    <property type="project" value="TreeGrafter"/>
</dbReference>
<dbReference type="PANTHER" id="PTHR12322:SF116">
    <property type="entry name" value="DOUBLESEX-MAB RELATED 99B"/>
    <property type="match status" value="1"/>
</dbReference>